<feature type="compositionally biased region" description="Gly residues" evidence="3">
    <location>
        <begin position="985"/>
        <end position="1082"/>
    </location>
</feature>
<evidence type="ECO:0000256" key="2">
    <source>
        <dbReference type="ARBA" id="ARBA00023242"/>
    </source>
</evidence>
<reference evidence="5 6" key="1">
    <citation type="submission" date="2024-01" db="EMBL/GenBank/DDBJ databases">
        <title>The complete chloroplast genome sequence of Lithospermum erythrorhizon: insights into the phylogenetic relationship among Boraginaceae species and the maternal lineages of purple gromwells.</title>
        <authorList>
            <person name="Okada T."/>
            <person name="Watanabe K."/>
        </authorList>
    </citation>
    <scope>NUCLEOTIDE SEQUENCE [LARGE SCALE GENOMIC DNA]</scope>
</reference>
<evidence type="ECO:0000256" key="3">
    <source>
        <dbReference type="SAM" id="MobiDB-lite"/>
    </source>
</evidence>
<dbReference type="PANTHER" id="PTHR11125:SF8">
    <property type="entry name" value="PROTEIN RNA-DIRECTED DNA METHYLATION 3"/>
    <property type="match status" value="1"/>
</dbReference>
<feature type="compositionally biased region" description="Basic and acidic residues" evidence="3">
    <location>
        <begin position="1"/>
        <end position="11"/>
    </location>
</feature>
<protein>
    <recommendedName>
        <fullName evidence="4">KOW domain-containing protein</fullName>
    </recommendedName>
</protein>
<dbReference type="EMBL" id="BAABME010006305">
    <property type="protein sequence ID" value="GAA0167989.1"/>
    <property type="molecule type" value="Genomic_DNA"/>
</dbReference>
<keyword evidence="6" id="KW-1185">Reference proteome</keyword>
<feature type="domain" description="KOW" evidence="4">
    <location>
        <begin position="233"/>
        <end position="260"/>
    </location>
</feature>
<feature type="compositionally biased region" description="Polar residues" evidence="3">
    <location>
        <begin position="626"/>
        <end position="635"/>
    </location>
</feature>
<dbReference type="FunFam" id="2.30.30.30:FF:000053">
    <property type="entry name" value="Protein RNA-directed DNA methylation 3"/>
    <property type="match status" value="1"/>
</dbReference>
<dbReference type="Pfam" id="PF23037">
    <property type="entry name" value="KOWx_SPT5"/>
    <property type="match status" value="1"/>
</dbReference>
<dbReference type="GO" id="GO:0032784">
    <property type="term" value="P:regulation of DNA-templated transcription elongation"/>
    <property type="evidence" value="ECO:0007669"/>
    <property type="project" value="InterPro"/>
</dbReference>
<comment type="subcellular location">
    <subcellularLocation>
        <location evidence="1">Nucleus</location>
    </subcellularLocation>
</comment>
<feature type="region of interest" description="Disordered" evidence="3">
    <location>
        <begin position="613"/>
        <end position="1095"/>
    </location>
</feature>
<dbReference type="InterPro" id="IPR041977">
    <property type="entry name" value="KOW_Spt5_4"/>
</dbReference>
<dbReference type="PANTHER" id="PTHR11125">
    <property type="entry name" value="SUPPRESSOR OF TY 5"/>
    <property type="match status" value="1"/>
</dbReference>
<evidence type="ECO:0000256" key="1">
    <source>
        <dbReference type="ARBA" id="ARBA00004123"/>
    </source>
</evidence>
<dbReference type="GO" id="GO:0003729">
    <property type="term" value="F:mRNA binding"/>
    <property type="evidence" value="ECO:0007669"/>
    <property type="project" value="TreeGrafter"/>
</dbReference>
<dbReference type="Pfam" id="PF03439">
    <property type="entry name" value="Spt5-NGN"/>
    <property type="match status" value="1"/>
</dbReference>
<keyword evidence="2" id="KW-0539">Nucleus</keyword>
<feature type="compositionally biased region" description="Polar residues" evidence="3">
    <location>
        <begin position="660"/>
        <end position="696"/>
    </location>
</feature>
<feature type="compositionally biased region" description="Polar residues" evidence="3">
    <location>
        <begin position="711"/>
        <end position="727"/>
    </location>
</feature>
<dbReference type="Pfam" id="PF23290">
    <property type="entry name" value="KOW5_SPT5"/>
    <property type="match status" value="1"/>
</dbReference>
<feature type="compositionally biased region" description="Polar residues" evidence="3">
    <location>
        <begin position="558"/>
        <end position="567"/>
    </location>
</feature>
<dbReference type="InterPro" id="IPR014722">
    <property type="entry name" value="Rib_uL2_dom2"/>
</dbReference>
<dbReference type="Gene3D" id="2.30.30.30">
    <property type="match status" value="2"/>
</dbReference>
<gene>
    <name evidence="5" type="ORF">LIER_22813</name>
</gene>
<dbReference type="CDD" id="cd06081">
    <property type="entry name" value="KOW_Spt5_1"/>
    <property type="match status" value="1"/>
</dbReference>
<proteinExistence type="predicted"/>
<feature type="domain" description="KOW" evidence="4">
    <location>
        <begin position="570"/>
        <end position="597"/>
    </location>
</feature>
<feature type="compositionally biased region" description="Basic and acidic residues" evidence="3">
    <location>
        <begin position="970"/>
        <end position="984"/>
    </location>
</feature>
<feature type="compositionally biased region" description="Basic and acidic residues" evidence="3">
    <location>
        <begin position="920"/>
        <end position="929"/>
    </location>
</feature>
<dbReference type="InterPro" id="IPR039385">
    <property type="entry name" value="NGN_Euk"/>
</dbReference>
<dbReference type="CDD" id="cd09888">
    <property type="entry name" value="NGN_Euk"/>
    <property type="match status" value="1"/>
</dbReference>
<dbReference type="AlphaFoldDB" id="A0AAV3QV58"/>
<dbReference type="CDD" id="cd06084">
    <property type="entry name" value="KOW_Spt5_4"/>
    <property type="match status" value="1"/>
</dbReference>
<dbReference type="GO" id="GO:0006357">
    <property type="term" value="P:regulation of transcription by RNA polymerase II"/>
    <property type="evidence" value="ECO:0007669"/>
    <property type="project" value="InterPro"/>
</dbReference>
<dbReference type="InterPro" id="IPR041978">
    <property type="entry name" value="KOW_Spt5_5"/>
</dbReference>
<feature type="compositionally biased region" description="Gly residues" evidence="3">
    <location>
        <begin position="930"/>
        <end position="947"/>
    </location>
</feature>
<feature type="compositionally biased region" description="Basic and acidic residues" evidence="3">
    <location>
        <begin position="838"/>
        <end position="851"/>
    </location>
</feature>
<feature type="compositionally biased region" description="Gly residues" evidence="3">
    <location>
        <begin position="904"/>
        <end position="919"/>
    </location>
</feature>
<dbReference type="Pfam" id="PF23042">
    <property type="entry name" value="KOW1_SPT5"/>
    <property type="match status" value="1"/>
</dbReference>
<feature type="region of interest" description="Disordered" evidence="3">
    <location>
        <begin position="1"/>
        <end position="39"/>
    </location>
</feature>
<feature type="compositionally biased region" description="Basic and acidic residues" evidence="3">
    <location>
        <begin position="1083"/>
        <end position="1095"/>
    </location>
</feature>
<feature type="domain" description="KOW" evidence="4">
    <location>
        <begin position="465"/>
        <end position="492"/>
    </location>
</feature>
<evidence type="ECO:0000313" key="6">
    <source>
        <dbReference type="Proteomes" id="UP001454036"/>
    </source>
</evidence>
<feature type="compositionally biased region" description="Basic and acidic residues" evidence="3">
    <location>
        <begin position="701"/>
        <end position="710"/>
    </location>
</feature>
<feature type="compositionally biased region" description="Low complexity" evidence="3">
    <location>
        <begin position="814"/>
        <end position="835"/>
    </location>
</feature>
<sequence>MASLKGKEKVAESNFGKRKRNSDDQDKSGGGKRRNSGVLQFFEDSAYEVDVDSSDDDQDDFDVSDFLEDEFVNDVKANNNELGIVPFLNFIKDEEMDDAELERMVEELYGRGSSIVRYAEDGYDNREADRDEYPPLFRDPTLWKVKCMVGREKYSVFCLMQKYVDLQPLGTKLQIISAFSLDRVKGFVYIEADSQQVLYEACKGLTTIYLSRVAPVPPNERSHLLSVRSKGCGISAGMWARVKSGKYKGDLGQIVAVNEARKKATVKLIPRIDLRALAEKFGGGVSVKRTSTPTPPRLISSREIEEFGPLVQIRRDRDTNTTFEVLDGMMLKDGYLYKKIPIDSLSVWGAMPTEVELLKFEPTNNNDSMDLEFLSDLYGTGNRKKKEKGEGSSTCKVEYSFKVHDLVFFGKKDFGVIIGMEKDDNFKIMKEGTEGPLVLTLPARDLKISSFDKKLFTAQDLHLNTISIDDRVKVMDGPLKDKEGVVRHIYRGIIFLFNENEEEHNGYTCFKSQICEEVISAGQASNKQFNEPRQSGFGESPPSPSSTLSPKKSWPGRENSSFNQKNKNAMFSVGQSLRIKVGPLKGYLCRVLAIRRSDVTVMLDSQHKTLTVESEHLSEVRGKSLESMTGGNQESAKPFDTLGATDGSRESQYKKDENRSLGNQGANSGKTHDGGSSWNKDGGSSWSKLTRPSWGQQADAKVAEVHDRTESNQTWGNQAGSSWNKQDSGLAWHRPTDQNQTWGKKGGGSWNKQDGGSSWGKPAGGSSWGQQASANAKPINVESINSEEEGNNCNAAKKLDWRSSGWEMKPKPFNKSPSSGWGNSSSWNQNNAGNSEDLEGRNQSDSWEIKKASARGSSTGLGKVNWGKSSTDDAPGNHNSAWTSKRDWGAGNDYSERQEQVENFGGGRGRSWRGGWGGRGEPDRGKGDSGRGGFRGRGGSSGPFGGRDGSDQGGYDSRGRSGRGGFRGRGRLDFGGRGQSDRGRGGSGRGGFRGRGGSFGGREGPDQGGSGGSGHGGFRGRGGSFGGRNGPDQGGRGRGSSGRGGFRGGGGSFGGRNGYDQGGRGGSGRGGFSGRGGSFGGRDGSDQGGRDSHSLTDEVYQSLTTYDPRRKNVSLLSQLICLEINGLQAVLCVTLEL</sequence>
<dbReference type="InterPro" id="IPR041973">
    <property type="entry name" value="KOW_Spt5_1"/>
</dbReference>
<dbReference type="Proteomes" id="UP001454036">
    <property type="component" value="Unassembled WGS sequence"/>
</dbReference>
<feature type="compositionally biased region" description="Basic and acidic residues" evidence="3">
    <location>
        <begin position="647"/>
        <end position="659"/>
    </location>
</feature>
<evidence type="ECO:0000259" key="4">
    <source>
        <dbReference type="SMART" id="SM00739"/>
    </source>
</evidence>
<dbReference type="InterPro" id="IPR005824">
    <property type="entry name" value="KOW"/>
</dbReference>
<accession>A0AAV3QV58</accession>
<dbReference type="Gene3D" id="3.30.70.940">
    <property type="entry name" value="NusG, N-terminal domain"/>
    <property type="match status" value="1"/>
</dbReference>
<dbReference type="InterPro" id="IPR039659">
    <property type="entry name" value="SPT5"/>
</dbReference>
<dbReference type="InterPro" id="IPR005100">
    <property type="entry name" value="NGN-domain"/>
</dbReference>
<dbReference type="GO" id="GO:0032044">
    <property type="term" value="C:DSIF complex"/>
    <property type="evidence" value="ECO:0007669"/>
    <property type="project" value="TreeGrafter"/>
</dbReference>
<evidence type="ECO:0000313" key="5">
    <source>
        <dbReference type="EMBL" id="GAA0167989.1"/>
    </source>
</evidence>
<dbReference type="InterPro" id="IPR036735">
    <property type="entry name" value="NGN_dom_sf"/>
</dbReference>
<dbReference type="GO" id="GO:0006368">
    <property type="term" value="P:transcription elongation by RNA polymerase II"/>
    <property type="evidence" value="ECO:0007669"/>
    <property type="project" value="TreeGrafter"/>
</dbReference>
<name>A0AAV3QV58_LITER</name>
<feature type="region of interest" description="Disordered" evidence="3">
    <location>
        <begin position="528"/>
        <end position="567"/>
    </location>
</feature>
<organism evidence="5 6">
    <name type="scientific">Lithospermum erythrorhizon</name>
    <name type="common">Purple gromwell</name>
    <name type="synonym">Lithospermum officinale var. erythrorhizon</name>
    <dbReference type="NCBI Taxonomy" id="34254"/>
    <lineage>
        <taxon>Eukaryota</taxon>
        <taxon>Viridiplantae</taxon>
        <taxon>Streptophyta</taxon>
        <taxon>Embryophyta</taxon>
        <taxon>Tracheophyta</taxon>
        <taxon>Spermatophyta</taxon>
        <taxon>Magnoliopsida</taxon>
        <taxon>eudicotyledons</taxon>
        <taxon>Gunneridae</taxon>
        <taxon>Pentapetalae</taxon>
        <taxon>asterids</taxon>
        <taxon>lamiids</taxon>
        <taxon>Boraginales</taxon>
        <taxon>Boraginaceae</taxon>
        <taxon>Boraginoideae</taxon>
        <taxon>Lithospermeae</taxon>
        <taxon>Lithospermum</taxon>
    </lineage>
</organism>
<feature type="compositionally biased region" description="Basic and acidic residues" evidence="3">
    <location>
        <begin position="613"/>
        <end position="624"/>
    </location>
</feature>
<dbReference type="SMART" id="SM00739">
    <property type="entry name" value="KOW"/>
    <property type="match status" value="3"/>
</dbReference>
<comment type="caution">
    <text evidence="5">The sequence shown here is derived from an EMBL/GenBank/DDBJ whole genome shotgun (WGS) entry which is preliminary data.</text>
</comment>
<dbReference type="InterPro" id="IPR057936">
    <property type="entry name" value="KOWx_Spt5"/>
</dbReference>
<dbReference type="Pfam" id="PF23291">
    <property type="entry name" value="KOW4_SPT5"/>
    <property type="match status" value="1"/>
</dbReference>
<feature type="compositionally biased region" description="Basic and acidic residues" evidence="3">
    <location>
        <begin position="884"/>
        <end position="900"/>
    </location>
</feature>